<protein>
    <submittedName>
        <fullName evidence="10">Hypothetical membrane protein</fullName>
    </submittedName>
</protein>
<evidence type="ECO:0000256" key="3">
    <source>
        <dbReference type="ARBA" id="ARBA00022801"/>
    </source>
</evidence>
<evidence type="ECO:0000256" key="7">
    <source>
        <dbReference type="PIRSR" id="PIRSR608901-2"/>
    </source>
</evidence>
<proteinExistence type="predicted"/>
<feature type="region of interest" description="Disordered" evidence="8">
    <location>
        <begin position="1"/>
        <end position="61"/>
    </location>
</feature>
<organism evidence="10 11">
    <name type="scientific">Azoarcus sp. (strain BH72)</name>
    <dbReference type="NCBI Taxonomy" id="418699"/>
    <lineage>
        <taxon>Bacteria</taxon>
        <taxon>Pseudomonadati</taxon>
        <taxon>Pseudomonadota</taxon>
        <taxon>Betaproteobacteria</taxon>
        <taxon>Rhodocyclales</taxon>
        <taxon>Zoogloeaceae</taxon>
        <taxon>Azoarcus</taxon>
    </lineage>
</organism>
<dbReference type="KEGG" id="azo:azo3704"/>
<feature type="binding site" evidence="7">
    <location>
        <position position="276"/>
    </location>
    <ligand>
        <name>Zn(2+)</name>
        <dbReference type="ChEBI" id="CHEBI:29105"/>
        <note>catalytic</note>
    </ligand>
</feature>
<keyword evidence="6" id="KW-0106">Calcium</keyword>
<feature type="transmembrane region" description="Helical" evidence="9">
    <location>
        <begin position="185"/>
        <end position="205"/>
    </location>
</feature>
<dbReference type="AlphaFoldDB" id="A1KBW4"/>
<dbReference type="EMBL" id="AM406670">
    <property type="protein sequence ID" value="CAL96320.1"/>
    <property type="molecule type" value="Genomic_DNA"/>
</dbReference>
<reference evidence="10 11" key="1">
    <citation type="journal article" date="2006" name="Nat. Biotechnol.">
        <title>Complete genome of the mutualistic, N2-fixing grass endophyte Azoarcus sp. strain BH72.</title>
        <authorList>
            <person name="Krause A."/>
            <person name="Ramakumar A."/>
            <person name="Bartels D."/>
            <person name="Battistoni F."/>
            <person name="Bekel T."/>
            <person name="Boch J."/>
            <person name="Boehm M."/>
            <person name="Friedrich F."/>
            <person name="Hurek T."/>
            <person name="Krause L."/>
            <person name="Linke B."/>
            <person name="McHardy A.C."/>
            <person name="Sarkar A."/>
            <person name="Schneiker S."/>
            <person name="Syed A.A."/>
            <person name="Thauer R."/>
            <person name="Vorhoelter F.-J."/>
            <person name="Weidner S."/>
            <person name="Puehler A."/>
            <person name="Reinhold-Hurek B."/>
            <person name="Kaiser O."/>
            <person name="Goesmann A."/>
        </authorList>
    </citation>
    <scope>NUCLEOTIDE SEQUENCE [LARGE SCALE GENOMIC DNA]</scope>
    <source>
        <strain evidence="10 11">BH72</strain>
    </source>
</reference>
<keyword evidence="5 9" id="KW-0472">Membrane</keyword>
<dbReference type="GO" id="GO:0046872">
    <property type="term" value="F:metal ion binding"/>
    <property type="evidence" value="ECO:0007669"/>
    <property type="project" value="UniProtKB-KW"/>
</dbReference>
<feature type="transmembrane region" description="Helical" evidence="9">
    <location>
        <begin position="273"/>
        <end position="291"/>
    </location>
</feature>
<evidence type="ECO:0000313" key="10">
    <source>
        <dbReference type="EMBL" id="CAL96320.1"/>
    </source>
</evidence>
<evidence type="ECO:0000256" key="4">
    <source>
        <dbReference type="ARBA" id="ARBA00022989"/>
    </source>
</evidence>
<keyword evidence="3" id="KW-0378">Hydrolase</keyword>
<evidence type="ECO:0000256" key="5">
    <source>
        <dbReference type="ARBA" id="ARBA00023136"/>
    </source>
</evidence>
<dbReference type="Pfam" id="PF05875">
    <property type="entry name" value="Ceramidase"/>
    <property type="match status" value="1"/>
</dbReference>
<keyword evidence="7" id="KW-0862">Zinc</keyword>
<dbReference type="Proteomes" id="UP000002588">
    <property type="component" value="Chromosome"/>
</dbReference>
<feature type="binding site" evidence="7">
    <location>
        <position position="272"/>
    </location>
    <ligand>
        <name>Zn(2+)</name>
        <dbReference type="ChEBI" id="CHEBI:29105"/>
        <note>catalytic</note>
    </ligand>
</feature>
<evidence type="ECO:0000256" key="6">
    <source>
        <dbReference type="PIRSR" id="PIRSR608901-1"/>
    </source>
</evidence>
<sequence length="304" mass="32904">MDTACRRTVQPVSGNARAAVHQPGRHADSRPGRVLRPINGSLANGHSPRRPSPSPGTNGSSSRVAGFIECRYPSRPALHHRPMTNAPLDLYCERTSPAFWAEPVNALTNLSFILAAIALWHLARQQPRRPGADGTFLIANVAAIGLGSFLFHTYADRWTMLADVLPIFVYQLVFLACYARRVVGLGAAVTAALVGLFVLLALGFARLPGAWLNGSLAYGAAFVSLAAIGVWHHRRAERERATVLLAFALFLVSVSFRSLDLSLCADGALGTHFLWHLLNGAVLYLTTRAYLLNRRAPPTASPRA</sequence>
<name>A1KBW4_AZOSB</name>
<feature type="transmembrane region" description="Helical" evidence="9">
    <location>
        <begin position="211"/>
        <end position="231"/>
    </location>
</feature>
<feature type="binding site" evidence="7">
    <location>
        <position position="152"/>
    </location>
    <ligand>
        <name>Zn(2+)</name>
        <dbReference type="ChEBI" id="CHEBI:29105"/>
        <note>catalytic</note>
    </ligand>
</feature>
<comment type="cofactor">
    <cofactor evidence="7">
        <name>Zn(2+)</name>
        <dbReference type="ChEBI" id="CHEBI:29105"/>
    </cofactor>
</comment>
<feature type="binding site" evidence="6">
    <location>
        <position position="102"/>
    </location>
    <ligand>
        <name>Ca(2+)</name>
        <dbReference type="ChEBI" id="CHEBI:29108"/>
    </ligand>
</feature>
<accession>A1KBW4</accession>
<dbReference type="GO" id="GO:0016020">
    <property type="term" value="C:membrane"/>
    <property type="evidence" value="ECO:0007669"/>
    <property type="project" value="UniProtKB-SubCell"/>
</dbReference>
<keyword evidence="6" id="KW-0479">Metal-binding</keyword>
<evidence type="ECO:0000256" key="8">
    <source>
        <dbReference type="SAM" id="MobiDB-lite"/>
    </source>
</evidence>
<feature type="transmembrane region" description="Helical" evidence="9">
    <location>
        <begin position="135"/>
        <end position="154"/>
    </location>
</feature>
<keyword evidence="4 9" id="KW-1133">Transmembrane helix</keyword>
<evidence type="ECO:0000256" key="2">
    <source>
        <dbReference type="ARBA" id="ARBA00022692"/>
    </source>
</evidence>
<dbReference type="eggNOG" id="ENOG5032TAD">
    <property type="taxonomic scope" value="Bacteria"/>
</dbReference>
<dbReference type="HOGENOM" id="CLU_068425_0_0_4"/>
<evidence type="ECO:0000256" key="1">
    <source>
        <dbReference type="ARBA" id="ARBA00004141"/>
    </source>
</evidence>
<evidence type="ECO:0000256" key="9">
    <source>
        <dbReference type="SAM" id="Phobius"/>
    </source>
</evidence>
<dbReference type="GO" id="GO:0006672">
    <property type="term" value="P:ceramide metabolic process"/>
    <property type="evidence" value="ECO:0007669"/>
    <property type="project" value="InterPro"/>
</dbReference>
<keyword evidence="2 9" id="KW-0812">Transmembrane</keyword>
<dbReference type="STRING" id="62928.azo3704"/>
<gene>
    <name evidence="10" type="ordered locus">azo3704</name>
</gene>
<dbReference type="GO" id="GO:0016811">
    <property type="term" value="F:hydrolase activity, acting on carbon-nitrogen (but not peptide) bonds, in linear amides"/>
    <property type="evidence" value="ECO:0007669"/>
    <property type="project" value="InterPro"/>
</dbReference>
<evidence type="ECO:0000313" key="11">
    <source>
        <dbReference type="Proteomes" id="UP000002588"/>
    </source>
</evidence>
<comment type="subcellular location">
    <subcellularLocation>
        <location evidence="1">Membrane</location>
        <topology evidence="1">Multi-pass membrane protein</topology>
    </subcellularLocation>
</comment>
<feature type="transmembrane region" description="Helical" evidence="9">
    <location>
        <begin position="160"/>
        <end position="178"/>
    </location>
</feature>
<keyword evidence="11" id="KW-1185">Reference proteome</keyword>
<feature type="transmembrane region" description="Helical" evidence="9">
    <location>
        <begin position="243"/>
        <end position="261"/>
    </location>
</feature>
<dbReference type="InterPro" id="IPR008901">
    <property type="entry name" value="ACER"/>
</dbReference>